<evidence type="ECO:0000256" key="5">
    <source>
        <dbReference type="ARBA" id="ARBA00045448"/>
    </source>
</evidence>
<dbReference type="Gene3D" id="2.130.10.120">
    <property type="entry name" value="Prolyl oligopeptidase, N-terminal domain"/>
    <property type="match status" value="1"/>
</dbReference>
<feature type="domain" description="Peptidase S9A N-terminal" evidence="10">
    <location>
        <begin position="9"/>
        <end position="447"/>
    </location>
</feature>
<keyword evidence="4 6" id="KW-0720">Serine protease</keyword>
<reference evidence="11 12" key="1">
    <citation type="submission" date="2023-10" db="EMBL/GenBank/DDBJ databases">
        <authorList>
            <person name="Maclean D."/>
            <person name="Macfadyen A."/>
        </authorList>
    </citation>
    <scope>NUCLEOTIDE SEQUENCE [LARGE SCALE GENOMIC DNA]</scope>
</reference>
<evidence type="ECO:0000256" key="3">
    <source>
        <dbReference type="ARBA" id="ARBA00022801"/>
    </source>
</evidence>
<dbReference type="GO" id="GO:0006508">
    <property type="term" value="P:proteolysis"/>
    <property type="evidence" value="ECO:0007669"/>
    <property type="project" value="UniProtKB-KW"/>
</dbReference>
<organism evidence="11 12">
    <name type="scientific">Coccomyxa viridis</name>
    <dbReference type="NCBI Taxonomy" id="1274662"/>
    <lineage>
        <taxon>Eukaryota</taxon>
        <taxon>Viridiplantae</taxon>
        <taxon>Chlorophyta</taxon>
        <taxon>core chlorophytes</taxon>
        <taxon>Trebouxiophyceae</taxon>
        <taxon>Trebouxiophyceae incertae sedis</taxon>
        <taxon>Coccomyxaceae</taxon>
        <taxon>Coccomyxa</taxon>
    </lineage>
</organism>
<dbReference type="SUPFAM" id="SSF50993">
    <property type="entry name" value="Peptidase/esterase 'gauge' domain"/>
    <property type="match status" value="1"/>
</dbReference>
<keyword evidence="3 6" id="KW-0378">Hydrolase</keyword>
<feature type="transmembrane region" description="Helical" evidence="8">
    <location>
        <begin position="748"/>
        <end position="768"/>
    </location>
</feature>
<keyword evidence="2 6" id="KW-0645">Protease</keyword>
<dbReference type="InterPro" id="IPR051543">
    <property type="entry name" value="Serine_Peptidase_S9A"/>
</dbReference>
<dbReference type="AlphaFoldDB" id="A0AAV1HYJ9"/>
<dbReference type="Proteomes" id="UP001314263">
    <property type="component" value="Unassembled WGS sequence"/>
</dbReference>
<sequence>MLPEGLVPPRAAKKVSQSRVEWGSTRNDSYAWLQDKTRSNPEVLSYLEQENAFAEAVLGGLLADELEAEMKARIPTSDCGVPQRLDQYWYYWYRGVGQQYKVHARRKVSEGSSLPSGDEVMDEAVAEEVLLDENVLAEGGKTFDLSGLEVSADHNRIVFAVDLTGEEQYELYTKDTATGEVAQVTYNGDSSGSMAWAKDSSTLFYITLSGQTERPYKVWRVLVNNTEAAPELVYHEPDEAFFLSLSLTHSRQHILLHGESHATHYVATLSAGNPTGEWVPRGPKVHGRKYQKMEEWKGVWLASVSDEQQDTLNAELQVLPDSTGAAGLQGSLRGGNENATVVIPHSHDAQLEDFEVADGHLAVLRRVNGLGSISIFNLSESAVGPLGIIGQEPMIVEDSGEDTYTLQFGEQGPFNSSMLRLTFSSLTTPQSTYDVNMATGRKTLRKEDAVLGGYSSEDYRAFRLWAESLDGVQVPISVVHKKGAVALDGTDALVLYVYGAYGYAMDADFDATRLSLLDRGVIFAIAHVRGGGDLGQYWHLDGKLGSKRNTFKDTIAAATHLIKEGYSSPGRLCLWGSSAGGLTVAASINMRPDLFKAAVLGVPFVDVVATMSDPTLPATVTEYEEWGNPVANKSTYDLMLSYSPMDNIIEQPYPSMLAIGGLYDSRVSFWEPAKWVAKTRQLTTGRPVILLLTQMAAGHAGVSGVFSQLRETALQQAFLLRATCAAAQPLTQAVLPAVDAAGVCIPCLFFFFVVLAGFGGLLAGSLYYGGATLQGLWALGRQRGLGLREVALQGFKRGGVDGKSNGSPNEEHESRAESGHGALETQRLIDEDR</sequence>
<dbReference type="EC" id="3.4.21.-" evidence="6"/>
<dbReference type="InterPro" id="IPR001375">
    <property type="entry name" value="Peptidase_S9_cat"/>
</dbReference>
<dbReference type="Pfam" id="PF00326">
    <property type="entry name" value="Peptidase_S9"/>
    <property type="match status" value="1"/>
</dbReference>
<evidence type="ECO:0000256" key="1">
    <source>
        <dbReference type="ARBA" id="ARBA00005228"/>
    </source>
</evidence>
<dbReference type="PRINTS" id="PR00862">
    <property type="entry name" value="PROLIGOPTASE"/>
</dbReference>
<feature type="compositionally biased region" description="Basic and acidic residues" evidence="7">
    <location>
        <begin position="809"/>
        <end position="818"/>
    </location>
</feature>
<evidence type="ECO:0000256" key="4">
    <source>
        <dbReference type="ARBA" id="ARBA00022825"/>
    </source>
</evidence>
<keyword evidence="12" id="KW-1185">Reference proteome</keyword>
<evidence type="ECO:0000256" key="8">
    <source>
        <dbReference type="SAM" id="Phobius"/>
    </source>
</evidence>
<comment type="caution">
    <text evidence="11">The sequence shown here is derived from an EMBL/GenBank/DDBJ whole genome shotgun (WGS) entry which is preliminary data.</text>
</comment>
<dbReference type="InterPro" id="IPR002470">
    <property type="entry name" value="Peptidase_S9A"/>
</dbReference>
<keyword evidence="8" id="KW-0812">Transmembrane</keyword>
<evidence type="ECO:0000256" key="7">
    <source>
        <dbReference type="SAM" id="MobiDB-lite"/>
    </source>
</evidence>
<keyword evidence="8" id="KW-1133">Transmembrane helix</keyword>
<feature type="domain" description="Peptidase S9 prolyl oligopeptidase catalytic" evidence="9">
    <location>
        <begin position="509"/>
        <end position="722"/>
    </location>
</feature>
<evidence type="ECO:0000313" key="12">
    <source>
        <dbReference type="Proteomes" id="UP001314263"/>
    </source>
</evidence>
<dbReference type="InterPro" id="IPR029058">
    <property type="entry name" value="AB_hydrolase_fold"/>
</dbReference>
<dbReference type="EMBL" id="CAUYUE010000002">
    <property type="protein sequence ID" value="CAK0747967.1"/>
    <property type="molecule type" value="Genomic_DNA"/>
</dbReference>
<evidence type="ECO:0000313" key="11">
    <source>
        <dbReference type="EMBL" id="CAK0747967.1"/>
    </source>
</evidence>
<dbReference type="Gene3D" id="3.40.50.1820">
    <property type="entry name" value="alpha/beta hydrolase"/>
    <property type="match status" value="1"/>
</dbReference>
<dbReference type="InterPro" id="IPR023302">
    <property type="entry name" value="Pept_S9A_N"/>
</dbReference>
<evidence type="ECO:0000259" key="9">
    <source>
        <dbReference type="Pfam" id="PF00326"/>
    </source>
</evidence>
<keyword evidence="8" id="KW-0472">Membrane</keyword>
<dbReference type="GO" id="GO:0004252">
    <property type="term" value="F:serine-type endopeptidase activity"/>
    <property type="evidence" value="ECO:0007669"/>
    <property type="project" value="UniProtKB-UniRule"/>
</dbReference>
<comment type="function">
    <text evidence="5">Serine peptidase whose precise substrate specificity remains unclear. Does not cleave peptides after a arginine or lysine residue. Regulates trans-Golgi network morphology and sorting by regulating the membrane binding of the AP-1 complex. May play a role in the regulation of synaptic vesicle exocytosis.</text>
</comment>
<accession>A0AAV1HYJ9</accession>
<protein>
    <recommendedName>
        <fullName evidence="6">Prolyl endopeptidase</fullName>
        <ecNumber evidence="6">3.4.21.-</ecNumber>
    </recommendedName>
</protein>
<proteinExistence type="inferred from homology"/>
<name>A0AAV1HYJ9_9CHLO</name>
<dbReference type="Pfam" id="PF02897">
    <property type="entry name" value="Peptidase_S9_N"/>
    <property type="match status" value="1"/>
</dbReference>
<evidence type="ECO:0000259" key="10">
    <source>
        <dbReference type="Pfam" id="PF02897"/>
    </source>
</evidence>
<dbReference type="PANTHER" id="PTHR11757">
    <property type="entry name" value="PROTEASE FAMILY S9A OLIGOPEPTIDASE"/>
    <property type="match status" value="1"/>
</dbReference>
<dbReference type="PANTHER" id="PTHR11757:SF19">
    <property type="entry name" value="PROLYL ENDOPEPTIDASE-LIKE"/>
    <property type="match status" value="1"/>
</dbReference>
<dbReference type="SUPFAM" id="SSF53474">
    <property type="entry name" value="alpha/beta-Hydrolases"/>
    <property type="match status" value="1"/>
</dbReference>
<feature type="region of interest" description="Disordered" evidence="7">
    <location>
        <begin position="798"/>
        <end position="833"/>
    </location>
</feature>
<evidence type="ECO:0000256" key="2">
    <source>
        <dbReference type="ARBA" id="ARBA00022670"/>
    </source>
</evidence>
<comment type="similarity">
    <text evidence="1 6">Belongs to the peptidase S9A family.</text>
</comment>
<evidence type="ECO:0000256" key="6">
    <source>
        <dbReference type="RuleBase" id="RU368024"/>
    </source>
</evidence>
<gene>
    <name evidence="11" type="ORF">CVIRNUC_001803</name>
</gene>